<evidence type="ECO:0000313" key="2">
    <source>
        <dbReference type="Proteomes" id="UP000602284"/>
    </source>
</evidence>
<organism evidence="1 2">
    <name type="scientific">Tumebacillus amylolyticus</name>
    <dbReference type="NCBI Taxonomy" id="2801339"/>
    <lineage>
        <taxon>Bacteria</taxon>
        <taxon>Bacillati</taxon>
        <taxon>Bacillota</taxon>
        <taxon>Bacilli</taxon>
        <taxon>Bacillales</taxon>
        <taxon>Alicyclobacillaceae</taxon>
        <taxon>Tumebacillus</taxon>
    </lineage>
</organism>
<keyword evidence="2" id="KW-1185">Reference proteome</keyword>
<dbReference type="Proteomes" id="UP000602284">
    <property type="component" value="Unassembled WGS sequence"/>
</dbReference>
<accession>A0ABS1JDF9</accession>
<comment type="caution">
    <text evidence="1">The sequence shown here is derived from an EMBL/GenBank/DDBJ whole genome shotgun (WGS) entry which is preliminary data.</text>
</comment>
<protein>
    <submittedName>
        <fullName evidence="1">Uncharacterized protein</fullName>
    </submittedName>
</protein>
<dbReference type="RefSeq" id="WP_201637023.1">
    <property type="nucleotide sequence ID" value="NZ_JAEQNB010000005.1"/>
</dbReference>
<proteinExistence type="predicted"/>
<sequence length="238" mass="25826">MKKMIVGASVFVVLCGAFAGVLLMSNGETIQQKVENVFSPAASNFKFVNESQYPIVSGDASMMTFSSLQEVNDHSTLIAEVSIKDQSTKYLSENPPTVETWSEAEVKQVIKGDPSLKSITISETGGVIDMSKSKGNEARGGNLAQKSVPFIEDAVEGSTVMKKGNTYIVFLKPGAIPNSYTITGTVQGKIRMDDATDQSVVTVDPEHFSQNKDLFWLQRKFAGKSKNEILAETKANLK</sequence>
<reference evidence="1 2" key="1">
    <citation type="submission" date="2021-01" db="EMBL/GenBank/DDBJ databases">
        <title>Tumebacillus sp. strain ITR2 16S ribosomal RNA gene Genome sequencing and assembly.</title>
        <authorList>
            <person name="Kang M."/>
        </authorList>
    </citation>
    <scope>NUCLEOTIDE SEQUENCE [LARGE SCALE GENOMIC DNA]</scope>
    <source>
        <strain evidence="1 2">ITR2</strain>
    </source>
</reference>
<gene>
    <name evidence="1" type="ORF">JJB07_16675</name>
</gene>
<name>A0ABS1JDF9_9BACL</name>
<dbReference type="EMBL" id="JAEQNB010000005">
    <property type="protein sequence ID" value="MBL0388250.1"/>
    <property type="molecule type" value="Genomic_DNA"/>
</dbReference>
<evidence type="ECO:0000313" key="1">
    <source>
        <dbReference type="EMBL" id="MBL0388250.1"/>
    </source>
</evidence>